<dbReference type="PROSITE" id="PS50109">
    <property type="entry name" value="HIS_KIN"/>
    <property type="match status" value="1"/>
</dbReference>
<dbReference type="PANTHER" id="PTHR45436">
    <property type="entry name" value="SENSOR HISTIDINE KINASE YKOH"/>
    <property type="match status" value="1"/>
</dbReference>
<evidence type="ECO:0000256" key="1">
    <source>
        <dbReference type="ARBA" id="ARBA00000085"/>
    </source>
</evidence>
<name>A0A7X3FZ58_9BURK</name>
<dbReference type="SUPFAM" id="SSF47384">
    <property type="entry name" value="Homodimeric domain of signal transducing histidine kinase"/>
    <property type="match status" value="1"/>
</dbReference>
<dbReference type="Pfam" id="PF02518">
    <property type="entry name" value="HATPase_c"/>
    <property type="match status" value="1"/>
</dbReference>
<dbReference type="EMBL" id="WSES01000003">
    <property type="protein sequence ID" value="MVW60729.1"/>
    <property type="molecule type" value="Genomic_DNA"/>
</dbReference>
<evidence type="ECO:0000313" key="13">
    <source>
        <dbReference type="EMBL" id="MVW60729.1"/>
    </source>
</evidence>
<dbReference type="InterPro" id="IPR050428">
    <property type="entry name" value="TCS_sensor_his_kinase"/>
</dbReference>
<proteinExistence type="predicted"/>
<gene>
    <name evidence="13" type="ORF">GPY61_12390</name>
</gene>
<keyword evidence="10 11" id="KW-0472">Membrane</keyword>
<dbReference type="InterPro" id="IPR036097">
    <property type="entry name" value="HisK_dim/P_sf"/>
</dbReference>
<dbReference type="RefSeq" id="WP_160408898.1">
    <property type="nucleotide sequence ID" value="NZ_WSES01000003.1"/>
</dbReference>
<keyword evidence="9" id="KW-0902">Two-component regulatory system</keyword>
<keyword evidence="7 13" id="KW-0418">Kinase</keyword>
<evidence type="ECO:0000256" key="2">
    <source>
        <dbReference type="ARBA" id="ARBA00004141"/>
    </source>
</evidence>
<evidence type="ECO:0000256" key="3">
    <source>
        <dbReference type="ARBA" id="ARBA00012438"/>
    </source>
</evidence>
<feature type="transmembrane region" description="Helical" evidence="11">
    <location>
        <begin position="159"/>
        <end position="181"/>
    </location>
</feature>
<feature type="domain" description="Histidine kinase" evidence="12">
    <location>
        <begin position="235"/>
        <end position="448"/>
    </location>
</feature>
<dbReference type="Pfam" id="PF00512">
    <property type="entry name" value="HisKA"/>
    <property type="match status" value="1"/>
</dbReference>
<evidence type="ECO:0000259" key="12">
    <source>
        <dbReference type="PROSITE" id="PS50109"/>
    </source>
</evidence>
<comment type="subcellular location">
    <subcellularLocation>
        <location evidence="2">Membrane</location>
        <topology evidence="2">Multi-pass membrane protein</topology>
    </subcellularLocation>
</comment>
<dbReference type="InterPro" id="IPR003661">
    <property type="entry name" value="HisK_dim/P_dom"/>
</dbReference>
<organism evidence="13 14">
    <name type="scientific">Massilia cellulosiltytica</name>
    <dbReference type="NCBI Taxonomy" id="2683234"/>
    <lineage>
        <taxon>Bacteria</taxon>
        <taxon>Pseudomonadati</taxon>
        <taxon>Pseudomonadota</taxon>
        <taxon>Betaproteobacteria</taxon>
        <taxon>Burkholderiales</taxon>
        <taxon>Oxalobacteraceae</taxon>
        <taxon>Telluria group</taxon>
        <taxon>Massilia</taxon>
    </lineage>
</organism>
<dbReference type="Gene3D" id="1.10.287.130">
    <property type="match status" value="1"/>
</dbReference>
<dbReference type="InterPro" id="IPR003594">
    <property type="entry name" value="HATPase_dom"/>
</dbReference>
<comment type="caution">
    <text evidence="13">The sequence shown here is derived from an EMBL/GenBank/DDBJ whole genome shotgun (WGS) entry which is preliminary data.</text>
</comment>
<dbReference type="Proteomes" id="UP000443353">
    <property type="component" value="Unassembled WGS sequence"/>
</dbReference>
<evidence type="ECO:0000256" key="6">
    <source>
        <dbReference type="ARBA" id="ARBA00022692"/>
    </source>
</evidence>
<keyword evidence="8 11" id="KW-1133">Transmembrane helix</keyword>
<dbReference type="InterPro" id="IPR004358">
    <property type="entry name" value="Sig_transdc_His_kin-like_C"/>
</dbReference>
<comment type="catalytic activity">
    <reaction evidence="1">
        <text>ATP + protein L-histidine = ADP + protein N-phospho-L-histidine.</text>
        <dbReference type="EC" id="2.7.13.3"/>
    </reaction>
</comment>
<dbReference type="SMART" id="SM00388">
    <property type="entry name" value="HisKA"/>
    <property type="match status" value="1"/>
</dbReference>
<evidence type="ECO:0000313" key="14">
    <source>
        <dbReference type="Proteomes" id="UP000443353"/>
    </source>
</evidence>
<evidence type="ECO:0000256" key="5">
    <source>
        <dbReference type="ARBA" id="ARBA00022679"/>
    </source>
</evidence>
<keyword evidence="5" id="KW-0808">Transferase</keyword>
<sequence>MDGREGPLTASLRFRLSLWISAAILVGAVGAGLYSYMAATAEAHRGQDTQLRQVGYLISRLDAVPTSPMAREKVGDVDFDARLIVRFIDAPGTRIPEPERPPRFGPALPDGLQTVAIGDETWRVFVRTNLKGVRVAVAQQTAVRDAAARSSALRTVMPILFLGPVLILLTALLVRTMFLPLQRLAVQLGKRRGHDLRELDRTPLPSEVWPFVSEINKLIARTARALALQRRFIADAAHELRSPMTAMSLQAERLAATEMPREARARLDTLSAGLARTRILLDQLLTLARAQEGGGEPLTQVPLQKAIQEAFEDLVPLAEAKAIDLGMVGDADASVTGRAMDIRILVKNLVDNAIRYTPEGGRVDIGVTAASDRIVLDVDDTGPGIAPAERERVFDPFYRVLGSGEIGSGLGLAITASIVDRIGATIALLDRPDGARGLRVRVVFPAGAHGQAGPRRAMPSP</sequence>
<dbReference type="CDD" id="cd00075">
    <property type="entry name" value="HATPase"/>
    <property type="match status" value="1"/>
</dbReference>
<dbReference type="CDD" id="cd00082">
    <property type="entry name" value="HisKA"/>
    <property type="match status" value="1"/>
</dbReference>
<dbReference type="GO" id="GO:0000155">
    <property type="term" value="F:phosphorelay sensor kinase activity"/>
    <property type="evidence" value="ECO:0007669"/>
    <property type="project" value="InterPro"/>
</dbReference>
<protein>
    <recommendedName>
        <fullName evidence="3">histidine kinase</fullName>
        <ecNumber evidence="3">2.7.13.3</ecNumber>
    </recommendedName>
</protein>
<evidence type="ECO:0000256" key="9">
    <source>
        <dbReference type="ARBA" id="ARBA00023012"/>
    </source>
</evidence>
<dbReference type="InterPro" id="IPR036890">
    <property type="entry name" value="HATPase_C_sf"/>
</dbReference>
<accession>A0A7X3FZ58</accession>
<keyword evidence="6 11" id="KW-0812">Transmembrane</keyword>
<keyword evidence="14" id="KW-1185">Reference proteome</keyword>
<dbReference type="SMART" id="SM00387">
    <property type="entry name" value="HATPase_c"/>
    <property type="match status" value="1"/>
</dbReference>
<dbReference type="InterPro" id="IPR005467">
    <property type="entry name" value="His_kinase_dom"/>
</dbReference>
<evidence type="ECO:0000256" key="10">
    <source>
        <dbReference type="ARBA" id="ARBA00023136"/>
    </source>
</evidence>
<dbReference type="Gene3D" id="3.30.565.10">
    <property type="entry name" value="Histidine kinase-like ATPase, C-terminal domain"/>
    <property type="match status" value="1"/>
</dbReference>
<dbReference type="AlphaFoldDB" id="A0A7X3FZ58"/>
<evidence type="ECO:0000256" key="8">
    <source>
        <dbReference type="ARBA" id="ARBA00022989"/>
    </source>
</evidence>
<dbReference type="PRINTS" id="PR00344">
    <property type="entry name" value="BCTRLSENSOR"/>
</dbReference>
<evidence type="ECO:0000256" key="11">
    <source>
        <dbReference type="SAM" id="Phobius"/>
    </source>
</evidence>
<dbReference type="SUPFAM" id="SSF55874">
    <property type="entry name" value="ATPase domain of HSP90 chaperone/DNA topoisomerase II/histidine kinase"/>
    <property type="match status" value="1"/>
</dbReference>
<evidence type="ECO:0000256" key="4">
    <source>
        <dbReference type="ARBA" id="ARBA00022553"/>
    </source>
</evidence>
<evidence type="ECO:0000256" key="7">
    <source>
        <dbReference type="ARBA" id="ARBA00022777"/>
    </source>
</evidence>
<reference evidence="13 14" key="1">
    <citation type="submission" date="2019-12" db="EMBL/GenBank/DDBJ databases">
        <authorList>
            <person name="Li C."/>
            <person name="Zhao J."/>
        </authorList>
    </citation>
    <scope>NUCLEOTIDE SEQUENCE [LARGE SCALE GENOMIC DNA]</scope>
    <source>
        <strain evidence="13 14">NEAU-DD11</strain>
    </source>
</reference>
<dbReference type="GO" id="GO:0005886">
    <property type="term" value="C:plasma membrane"/>
    <property type="evidence" value="ECO:0007669"/>
    <property type="project" value="TreeGrafter"/>
</dbReference>
<dbReference type="EC" id="2.7.13.3" evidence="3"/>
<feature type="transmembrane region" description="Helical" evidence="11">
    <location>
        <begin position="16"/>
        <end position="37"/>
    </location>
</feature>
<keyword evidence="4" id="KW-0597">Phosphoprotein</keyword>
<dbReference type="PANTHER" id="PTHR45436:SF15">
    <property type="entry name" value="SENSOR HISTIDINE KINASE CUSS"/>
    <property type="match status" value="1"/>
</dbReference>